<comment type="caution">
    <text evidence="1">The sequence shown here is derived from an EMBL/GenBank/DDBJ whole genome shotgun (WGS) entry which is preliminary data.</text>
</comment>
<dbReference type="Proteomes" id="UP001492380">
    <property type="component" value="Unassembled WGS sequence"/>
</dbReference>
<evidence type="ECO:0000313" key="2">
    <source>
        <dbReference type="Proteomes" id="UP001492380"/>
    </source>
</evidence>
<dbReference type="EMBL" id="JBBWRZ010000005">
    <property type="protein sequence ID" value="KAK8235418.1"/>
    <property type="molecule type" value="Genomic_DNA"/>
</dbReference>
<protein>
    <submittedName>
        <fullName evidence="1">Uncharacterized protein</fullName>
    </submittedName>
</protein>
<name>A0ABR1YPQ3_9PEZI</name>
<evidence type="ECO:0000313" key="1">
    <source>
        <dbReference type="EMBL" id="KAK8235418.1"/>
    </source>
</evidence>
<keyword evidence="2" id="KW-1185">Reference proteome</keyword>
<organism evidence="1 2">
    <name type="scientific">Phyllosticta capitalensis</name>
    <dbReference type="NCBI Taxonomy" id="121624"/>
    <lineage>
        <taxon>Eukaryota</taxon>
        <taxon>Fungi</taxon>
        <taxon>Dikarya</taxon>
        <taxon>Ascomycota</taxon>
        <taxon>Pezizomycotina</taxon>
        <taxon>Dothideomycetes</taxon>
        <taxon>Dothideomycetes incertae sedis</taxon>
        <taxon>Botryosphaeriales</taxon>
        <taxon>Phyllostictaceae</taxon>
        <taxon>Phyllosticta</taxon>
    </lineage>
</organism>
<proteinExistence type="predicted"/>
<reference evidence="1 2" key="1">
    <citation type="submission" date="2024-04" db="EMBL/GenBank/DDBJ databases">
        <title>Phyllosticta paracitricarpa is synonymous to the EU quarantine fungus P. citricarpa based on phylogenomic analyses.</title>
        <authorList>
            <consortium name="Lawrence Berkeley National Laboratory"/>
            <person name="Van Ingen-Buijs V.A."/>
            <person name="Van Westerhoven A.C."/>
            <person name="Haridas S."/>
            <person name="Skiadas P."/>
            <person name="Martin F."/>
            <person name="Groenewald J.Z."/>
            <person name="Crous P.W."/>
            <person name="Seidl M.F."/>
        </authorList>
    </citation>
    <scope>NUCLEOTIDE SEQUENCE [LARGE SCALE GENOMIC DNA]</scope>
    <source>
        <strain evidence="1 2">CBS 123374</strain>
    </source>
</reference>
<accession>A0ABR1YPQ3</accession>
<gene>
    <name evidence="1" type="ORF">HDK90DRAFT_484733</name>
</gene>
<sequence>MGFYRKTTCSRHEAEIALVQGIRNQASEFRELYKDSELAKDYDALSDAEFANMLAQDFAARLMELGQVDADKKAAKEVLREFIHEKGTGLDEYGVTEELYKHKVRAEYLRRHELYAETDEGEQYATMTATADDIADMKGDEFKSRVKALRAQHPSMTVEEHASMVEAEFGMWCGNLAQQIRKELNKKYCNGGKKPIRLVCVEQLLRSAKVNKA</sequence>